<dbReference type="PANTHER" id="PTHR31685:SF2">
    <property type="entry name" value="PROTEIN YTP1"/>
    <property type="match status" value="1"/>
</dbReference>
<keyword evidence="6" id="KW-1185">Reference proteome</keyword>
<feature type="transmembrane region" description="Helical" evidence="2">
    <location>
        <begin position="105"/>
        <end position="125"/>
    </location>
</feature>
<dbReference type="AlphaFoldDB" id="A0A9W8DPC4"/>
<evidence type="ECO:0000313" key="6">
    <source>
        <dbReference type="Proteomes" id="UP001150538"/>
    </source>
</evidence>
<dbReference type="EMBL" id="JANBPU010000034">
    <property type="protein sequence ID" value="KAJ1919000.1"/>
    <property type="molecule type" value="Genomic_DNA"/>
</dbReference>
<name>A0A9W8DPC4_9FUNG</name>
<dbReference type="Pfam" id="PF10355">
    <property type="entry name" value="Ytp1"/>
    <property type="match status" value="1"/>
</dbReference>
<proteinExistence type="predicted"/>
<accession>A0A9W8DPC4</accession>
<dbReference type="InterPro" id="IPR018825">
    <property type="entry name" value="DUF2427"/>
</dbReference>
<feature type="compositionally biased region" description="Polar residues" evidence="1">
    <location>
        <begin position="497"/>
        <end position="538"/>
    </location>
</feature>
<keyword evidence="2" id="KW-0812">Transmembrane</keyword>
<protein>
    <submittedName>
        <fullName evidence="5">Uncharacterized protein</fullName>
    </submittedName>
</protein>
<evidence type="ECO:0000256" key="1">
    <source>
        <dbReference type="SAM" id="MobiDB-lite"/>
    </source>
</evidence>
<feature type="transmembrane region" description="Helical" evidence="2">
    <location>
        <begin position="252"/>
        <end position="270"/>
    </location>
</feature>
<feature type="transmembrane region" description="Helical" evidence="2">
    <location>
        <begin position="290"/>
        <end position="309"/>
    </location>
</feature>
<feature type="domain" description="Protein YTP1-like C-terminal" evidence="4">
    <location>
        <begin position="193"/>
        <end position="439"/>
    </location>
</feature>
<feature type="transmembrane region" description="Helical" evidence="2">
    <location>
        <begin position="415"/>
        <end position="436"/>
    </location>
</feature>
<keyword evidence="2" id="KW-0472">Membrane</keyword>
<feature type="compositionally biased region" description="Polar residues" evidence="1">
    <location>
        <begin position="477"/>
        <end position="486"/>
    </location>
</feature>
<feature type="domain" description="DUF2427" evidence="3">
    <location>
        <begin position="71"/>
        <end position="156"/>
    </location>
</feature>
<evidence type="ECO:0000259" key="4">
    <source>
        <dbReference type="Pfam" id="PF10355"/>
    </source>
</evidence>
<dbReference type="Pfam" id="PF10348">
    <property type="entry name" value="DUF2427"/>
    <property type="match status" value="1"/>
</dbReference>
<dbReference type="Proteomes" id="UP001150538">
    <property type="component" value="Unassembled WGS sequence"/>
</dbReference>
<reference evidence="5" key="1">
    <citation type="submission" date="2022-07" db="EMBL/GenBank/DDBJ databases">
        <title>Phylogenomic reconstructions and comparative analyses of Kickxellomycotina fungi.</title>
        <authorList>
            <person name="Reynolds N.K."/>
            <person name="Stajich J.E."/>
            <person name="Barry K."/>
            <person name="Grigoriev I.V."/>
            <person name="Crous P."/>
            <person name="Smith M.E."/>
        </authorList>
    </citation>
    <scope>NUCLEOTIDE SEQUENCE</scope>
    <source>
        <strain evidence="5">NBRC 100468</strain>
    </source>
</reference>
<feature type="transmembrane region" description="Helical" evidence="2">
    <location>
        <begin position="140"/>
        <end position="160"/>
    </location>
</feature>
<feature type="region of interest" description="Disordered" evidence="1">
    <location>
        <begin position="462"/>
        <end position="538"/>
    </location>
</feature>
<feature type="transmembrane region" description="Helical" evidence="2">
    <location>
        <begin position="387"/>
        <end position="409"/>
    </location>
</feature>
<feature type="transmembrane region" description="Helical" evidence="2">
    <location>
        <begin position="72"/>
        <end position="93"/>
    </location>
</feature>
<comment type="caution">
    <text evidence="5">The sequence shown here is derived from an EMBL/GenBank/DDBJ whole genome shotgun (WGS) entry which is preliminary data.</text>
</comment>
<dbReference type="OrthoDB" id="4137487at2759"/>
<gene>
    <name evidence="5" type="ORF">H4219_002259</name>
</gene>
<dbReference type="InterPro" id="IPR018827">
    <property type="entry name" value="YTP1_C"/>
</dbReference>
<sequence length="538" mass="59534">MSNINYPCTGSKRGVSTKPLKISGSPATAKRLLTCTLALLALAEVAYGHEHHAAMSDQEAVKDAKPIPPANWVLFVHIGLMFFAYAILFPLALTLSLARQSSKHIGILWLFTVVSLAGYIFGWVHKNGGNYPRHSAHSNFSWVMLVSLAARSAFGTLYAHKKGIITDTGFNSAKSQRVFHIYNWSCLAHGIFGYMQMIFGVLISWNLCQDRKSLGQCLSHFIRGSGLVFYGCILFLALRLCGPIFKLLQRPIEFYQSLTFFAIGLFTIFTEHNFIDPEPEEEWSHKDFQHTFIGVLWISGGALGAYLGYKAESHGRNIIPAVVLLITGLAMSNHEQDTVISTKVHSVFGWSLILTGVTQIIEILLLGAKIINHDSQVAHSFQYVPPFFMALSGIHLMGATHDQVIMLIYTGVDFATYSMTLASCIFFIFVLLAVLVDIYKKYAPERLILYLNRNRKESYSSTSFSISEGSQEDHTRFNSPVLSHTSDPVPMVDGYQQCPQESSNTETSVPSTSAGSSQPSTNNNKANSIDSVSTNQTV</sequence>
<feature type="transmembrane region" description="Helical" evidence="2">
    <location>
        <begin position="347"/>
        <end position="366"/>
    </location>
</feature>
<keyword evidence="2" id="KW-1133">Transmembrane helix</keyword>
<evidence type="ECO:0000313" key="5">
    <source>
        <dbReference type="EMBL" id="KAJ1919000.1"/>
    </source>
</evidence>
<evidence type="ECO:0000256" key="2">
    <source>
        <dbReference type="SAM" id="Phobius"/>
    </source>
</evidence>
<feature type="transmembrane region" description="Helical" evidence="2">
    <location>
        <begin position="227"/>
        <end position="245"/>
    </location>
</feature>
<feature type="transmembrane region" description="Helical" evidence="2">
    <location>
        <begin position="181"/>
        <end position="207"/>
    </location>
</feature>
<dbReference type="PANTHER" id="PTHR31685">
    <property type="entry name" value="INTEGRAL MEMBRANE PROTEIN (AFU_ORTHOLOGUE AFUA_6G12730)-RELATED"/>
    <property type="match status" value="1"/>
</dbReference>
<feature type="transmembrane region" description="Helical" evidence="2">
    <location>
        <begin position="318"/>
        <end position="335"/>
    </location>
</feature>
<organism evidence="5 6">
    <name type="scientific">Mycoemilia scoparia</name>
    <dbReference type="NCBI Taxonomy" id="417184"/>
    <lineage>
        <taxon>Eukaryota</taxon>
        <taxon>Fungi</taxon>
        <taxon>Fungi incertae sedis</taxon>
        <taxon>Zoopagomycota</taxon>
        <taxon>Kickxellomycotina</taxon>
        <taxon>Kickxellomycetes</taxon>
        <taxon>Kickxellales</taxon>
        <taxon>Kickxellaceae</taxon>
        <taxon>Mycoemilia</taxon>
    </lineage>
</organism>
<evidence type="ECO:0000259" key="3">
    <source>
        <dbReference type="Pfam" id="PF10348"/>
    </source>
</evidence>